<evidence type="ECO:0000313" key="5">
    <source>
        <dbReference type="Proteomes" id="UP000184196"/>
    </source>
</evidence>
<keyword evidence="2 3" id="KW-0057">Aromatic amino acid biosynthesis</keyword>
<dbReference type="EC" id="5.4.99.5" evidence="1 3"/>
<reference evidence="5" key="1">
    <citation type="submission" date="2016-11" db="EMBL/GenBank/DDBJ databases">
        <authorList>
            <person name="Varghese N."/>
            <person name="Submissions S."/>
        </authorList>
    </citation>
    <scope>NUCLEOTIDE SEQUENCE [LARGE SCALE GENOMIC DNA]</scope>
    <source>
        <strain evidence="5">DSM 11792</strain>
    </source>
</reference>
<dbReference type="GO" id="GO:0009073">
    <property type="term" value="P:aromatic amino acid family biosynthetic process"/>
    <property type="evidence" value="ECO:0007669"/>
    <property type="project" value="UniProtKB-UniRule"/>
</dbReference>
<comment type="catalytic activity">
    <reaction evidence="3">
        <text>chorismate = prephenate</text>
        <dbReference type="Rhea" id="RHEA:13897"/>
        <dbReference type="ChEBI" id="CHEBI:29748"/>
        <dbReference type="ChEBI" id="CHEBI:29934"/>
        <dbReference type="EC" id="5.4.99.5"/>
    </reaction>
</comment>
<dbReference type="NCBIfam" id="TIGR01796">
    <property type="entry name" value="CM_mono_aroH"/>
    <property type="match status" value="1"/>
</dbReference>
<dbReference type="GO" id="GO:0008652">
    <property type="term" value="P:amino acid biosynthetic process"/>
    <property type="evidence" value="ECO:0007669"/>
    <property type="project" value="UniProtKB-UniRule"/>
</dbReference>
<dbReference type="PROSITE" id="PS51167">
    <property type="entry name" value="CHORISMATE_MUT_1"/>
    <property type="match status" value="1"/>
</dbReference>
<dbReference type="AlphaFoldDB" id="A0A1M4W0U4"/>
<proteinExistence type="predicted"/>
<evidence type="ECO:0000313" key="4">
    <source>
        <dbReference type="EMBL" id="SHE74881.1"/>
    </source>
</evidence>
<dbReference type="EMBL" id="FQUW01000008">
    <property type="protein sequence ID" value="SHE74881.1"/>
    <property type="molecule type" value="Genomic_DNA"/>
</dbReference>
<evidence type="ECO:0000256" key="2">
    <source>
        <dbReference type="PIRSR" id="PIRSR005965-1"/>
    </source>
</evidence>
<dbReference type="Gene3D" id="3.30.1330.40">
    <property type="entry name" value="RutC-like"/>
    <property type="match status" value="1"/>
</dbReference>
<gene>
    <name evidence="4" type="ORF">SAMN02745218_00781</name>
</gene>
<evidence type="ECO:0000256" key="1">
    <source>
        <dbReference type="NCBIfam" id="TIGR01796"/>
    </source>
</evidence>
<dbReference type="RefSeq" id="WP_027356808.1">
    <property type="nucleotide sequence ID" value="NZ_FQUW01000008.1"/>
</dbReference>
<name>A0A1M4W0U4_9FIRM</name>
<organism evidence="4 5">
    <name type="scientific">Desulfofundulus australicus DSM 11792</name>
    <dbReference type="NCBI Taxonomy" id="1121425"/>
    <lineage>
        <taxon>Bacteria</taxon>
        <taxon>Bacillati</taxon>
        <taxon>Bacillota</taxon>
        <taxon>Clostridia</taxon>
        <taxon>Eubacteriales</taxon>
        <taxon>Peptococcaceae</taxon>
        <taxon>Desulfofundulus</taxon>
    </lineage>
</organism>
<feature type="binding site" evidence="2">
    <location>
        <position position="93"/>
    </location>
    <ligand>
        <name>prephenate</name>
        <dbReference type="ChEBI" id="CHEBI:29934"/>
    </ligand>
</feature>
<dbReference type="PANTHER" id="PTHR21164">
    <property type="entry name" value="CHORISMATE MUTASE"/>
    <property type="match status" value="1"/>
</dbReference>
<accession>A0A1M4W0U4</accession>
<dbReference type="GO" id="GO:0046417">
    <property type="term" value="P:chorismate metabolic process"/>
    <property type="evidence" value="ECO:0007669"/>
    <property type="project" value="TreeGrafter"/>
</dbReference>
<keyword evidence="5" id="KW-1185">Reference proteome</keyword>
<dbReference type="Pfam" id="PF07736">
    <property type="entry name" value="CM_1"/>
    <property type="match status" value="1"/>
</dbReference>
<feature type="binding site" evidence="2">
    <location>
        <position position="111"/>
    </location>
    <ligand>
        <name>prephenate</name>
        <dbReference type="ChEBI" id="CHEBI:29934"/>
    </ligand>
</feature>
<dbReference type="CDD" id="cd02185">
    <property type="entry name" value="AroH"/>
    <property type="match status" value="1"/>
</dbReference>
<dbReference type="InterPro" id="IPR035959">
    <property type="entry name" value="RutC-like_sf"/>
</dbReference>
<dbReference type="GO" id="GO:0004106">
    <property type="term" value="F:chorismate mutase activity"/>
    <property type="evidence" value="ECO:0007669"/>
    <property type="project" value="UniProtKB-UniRule"/>
</dbReference>
<dbReference type="Proteomes" id="UP000184196">
    <property type="component" value="Unassembled WGS sequence"/>
</dbReference>
<keyword evidence="3" id="KW-0413">Isomerase</keyword>
<dbReference type="PIRSF" id="PIRSF005965">
    <property type="entry name" value="Chor_mut_AroH"/>
    <property type="match status" value="1"/>
</dbReference>
<dbReference type="UniPathway" id="UPA00120">
    <property type="reaction ID" value="UER00203"/>
</dbReference>
<dbReference type="InterPro" id="IPR008243">
    <property type="entry name" value="Chorismate_mutase_AroH"/>
</dbReference>
<keyword evidence="2 3" id="KW-0028">Amino-acid biosynthesis</keyword>
<dbReference type="PANTHER" id="PTHR21164:SF0">
    <property type="entry name" value="CHORISMATE MUTASE AROH"/>
    <property type="match status" value="1"/>
</dbReference>
<dbReference type="SUPFAM" id="SSF55298">
    <property type="entry name" value="YjgF-like"/>
    <property type="match status" value="1"/>
</dbReference>
<protein>
    <recommendedName>
        <fullName evidence="1 3">chorismate mutase</fullName>
        <ecNumber evidence="1 3">5.4.99.5</ecNumber>
    </recommendedName>
</protein>
<sequence>MDRTYVRGIRGAITVERNTPEDIIQATGELLQAIMAENNLDPEDIASAFFTVTDDLNAEFPATAARELLGWKYVPLLCAREIAVPGRLPMCIRVLVHVNTTRSQREIKHVYLREATRLRKDLLPQ</sequence>
<dbReference type="OrthoDB" id="9802232at2"/>
<feature type="binding site" evidence="2">
    <location>
        <position position="10"/>
    </location>
    <ligand>
        <name>prephenate</name>
        <dbReference type="ChEBI" id="CHEBI:29934"/>
    </ligand>
</feature>
<evidence type="ECO:0000256" key="3">
    <source>
        <dbReference type="PROSITE-ProRule" id="PRU00514"/>
    </source>
</evidence>